<dbReference type="SUPFAM" id="SSF48264">
    <property type="entry name" value="Cytochrome P450"/>
    <property type="match status" value="1"/>
</dbReference>
<dbReference type="Gene3D" id="1.10.630.10">
    <property type="entry name" value="Cytochrome P450"/>
    <property type="match status" value="1"/>
</dbReference>
<evidence type="ECO:0000313" key="7">
    <source>
        <dbReference type="EMBL" id="KAF2845718.1"/>
    </source>
</evidence>
<dbReference type="GO" id="GO:0004497">
    <property type="term" value="F:monooxygenase activity"/>
    <property type="evidence" value="ECO:0007669"/>
    <property type="project" value="UniProtKB-KW"/>
</dbReference>
<proteinExistence type="inferred from homology"/>
<keyword evidence="8" id="KW-1185">Reference proteome</keyword>
<name>A0A6A7AUB6_9PLEO</name>
<dbReference type="InterPro" id="IPR050121">
    <property type="entry name" value="Cytochrome_P450_monoxygenase"/>
</dbReference>
<keyword evidence="6" id="KW-0560">Oxidoreductase</keyword>
<evidence type="ECO:0000256" key="4">
    <source>
        <dbReference type="ARBA" id="ARBA00023004"/>
    </source>
</evidence>
<evidence type="ECO:0000256" key="3">
    <source>
        <dbReference type="ARBA" id="ARBA00022723"/>
    </source>
</evidence>
<gene>
    <name evidence="7" type="ORF">T440DRAFT_472488</name>
</gene>
<evidence type="ECO:0000256" key="2">
    <source>
        <dbReference type="ARBA" id="ARBA00010617"/>
    </source>
</evidence>
<keyword evidence="5 6" id="KW-0349">Heme</keyword>
<dbReference type="EMBL" id="MU006343">
    <property type="protein sequence ID" value="KAF2845718.1"/>
    <property type="molecule type" value="Genomic_DNA"/>
</dbReference>
<comment type="similarity">
    <text evidence="2 6">Belongs to the cytochrome P450 family.</text>
</comment>
<reference evidence="7" key="1">
    <citation type="submission" date="2020-01" db="EMBL/GenBank/DDBJ databases">
        <authorList>
            <consortium name="DOE Joint Genome Institute"/>
            <person name="Haridas S."/>
            <person name="Albert R."/>
            <person name="Binder M."/>
            <person name="Bloem J."/>
            <person name="Labutti K."/>
            <person name="Salamov A."/>
            <person name="Andreopoulos B."/>
            <person name="Baker S.E."/>
            <person name="Barry K."/>
            <person name="Bills G."/>
            <person name="Bluhm B.H."/>
            <person name="Cannon C."/>
            <person name="Castanera R."/>
            <person name="Culley D.E."/>
            <person name="Daum C."/>
            <person name="Ezra D."/>
            <person name="Gonzalez J.B."/>
            <person name="Henrissat B."/>
            <person name="Kuo A."/>
            <person name="Liang C."/>
            <person name="Lipzen A."/>
            <person name="Lutzoni F."/>
            <person name="Magnuson J."/>
            <person name="Mondo S."/>
            <person name="Nolan M."/>
            <person name="Ohm R."/>
            <person name="Pangilinan J."/>
            <person name="Park H.-J."/>
            <person name="Ramirez L."/>
            <person name="Alfaro M."/>
            <person name="Sun H."/>
            <person name="Tritt A."/>
            <person name="Yoshinaga Y."/>
            <person name="Zwiers L.-H."/>
            <person name="Turgeon B.G."/>
            <person name="Goodwin S.B."/>
            <person name="Spatafora J.W."/>
            <person name="Crous P.W."/>
            <person name="Grigoriev I.V."/>
        </authorList>
    </citation>
    <scope>NUCLEOTIDE SEQUENCE</scope>
    <source>
        <strain evidence="7">IPT5</strain>
    </source>
</reference>
<dbReference type="CDD" id="cd11070">
    <property type="entry name" value="CYP56-like"/>
    <property type="match status" value="1"/>
</dbReference>
<dbReference type="InterPro" id="IPR001128">
    <property type="entry name" value="Cyt_P450"/>
</dbReference>
<evidence type="ECO:0000256" key="6">
    <source>
        <dbReference type="RuleBase" id="RU000461"/>
    </source>
</evidence>
<evidence type="ECO:0000256" key="5">
    <source>
        <dbReference type="PIRSR" id="PIRSR602401-1"/>
    </source>
</evidence>
<dbReference type="PANTHER" id="PTHR24305">
    <property type="entry name" value="CYTOCHROME P450"/>
    <property type="match status" value="1"/>
</dbReference>
<dbReference type="GO" id="GO:0005506">
    <property type="term" value="F:iron ion binding"/>
    <property type="evidence" value="ECO:0007669"/>
    <property type="project" value="InterPro"/>
</dbReference>
<dbReference type="PROSITE" id="PS00086">
    <property type="entry name" value="CYTOCHROME_P450"/>
    <property type="match status" value="1"/>
</dbReference>
<dbReference type="Proteomes" id="UP000799423">
    <property type="component" value="Unassembled WGS sequence"/>
</dbReference>
<evidence type="ECO:0000256" key="1">
    <source>
        <dbReference type="ARBA" id="ARBA00001971"/>
    </source>
</evidence>
<comment type="cofactor">
    <cofactor evidence="1 5">
        <name>heme</name>
        <dbReference type="ChEBI" id="CHEBI:30413"/>
    </cofactor>
</comment>
<dbReference type="GO" id="GO:0016705">
    <property type="term" value="F:oxidoreductase activity, acting on paired donors, with incorporation or reduction of molecular oxygen"/>
    <property type="evidence" value="ECO:0007669"/>
    <property type="project" value="InterPro"/>
</dbReference>
<dbReference type="InterPro" id="IPR002401">
    <property type="entry name" value="Cyt_P450_E_grp-I"/>
</dbReference>
<sequence length="568" mass="65059">MFVLMASLLGIYILSTAFALIRNLSIARTIGVPVVWSPISPFNPFWILFNKSLSPLLQRLPFGLGEWTKHNSLDWTWIDRAHRNSEMHQRYGETFVHVTPREIEIHTRDPSVSDQVLRRKSAEFEKISHYAKILDVFGPSLVSSDGLDWNRHRKITVSSLSDKNNRLVWSEAIRQTQQMTDYYMQTSEGMVIDAVEDTRKLYLHVFTGVCFGVAYDYMAPAEQYIPKGHIRSYKDCLHTTLKDLLILRLVPNWAFKFPSLPQRIVDFREASTELLKYLDEMISSAERQFRDNKKDAKANNLLDYMVWKSEEMREEEDDASSRNRLYLTGAEVRGNLFTYSLGGHESAAHTLTFSLYLLAAFPKIQDWLLEELDAVLGHENDLLSSETFTRAFPKLTRSLAIMHETLRLYPSVTVLPKCTGSTPSIIDLEGRERNIPAGVNVYVNMPSIQVHPAIWGNDAAFWKPSRWIALSQDASQGEQLRPSLPGAFVAWSEGKRVCPGRRFSQVAFVAALATLFLKYRADVVPDEGETYEDARERTLTVVNDTYAITTVYMRNPQSVKIKMVQRVK</sequence>
<dbReference type="AlphaFoldDB" id="A0A6A7AUB6"/>
<organism evidence="7 8">
    <name type="scientific">Plenodomus tracheiphilus IPT5</name>
    <dbReference type="NCBI Taxonomy" id="1408161"/>
    <lineage>
        <taxon>Eukaryota</taxon>
        <taxon>Fungi</taxon>
        <taxon>Dikarya</taxon>
        <taxon>Ascomycota</taxon>
        <taxon>Pezizomycotina</taxon>
        <taxon>Dothideomycetes</taxon>
        <taxon>Pleosporomycetidae</taxon>
        <taxon>Pleosporales</taxon>
        <taxon>Pleosporineae</taxon>
        <taxon>Leptosphaeriaceae</taxon>
        <taxon>Plenodomus</taxon>
    </lineage>
</organism>
<protein>
    <submittedName>
        <fullName evidence="7">Cytochrome P450</fullName>
    </submittedName>
</protein>
<dbReference type="InterPro" id="IPR036396">
    <property type="entry name" value="Cyt_P450_sf"/>
</dbReference>
<dbReference type="PRINTS" id="PR00385">
    <property type="entry name" value="P450"/>
</dbReference>
<dbReference type="PANTHER" id="PTHR24305:SF166">
    <property type="entry name" value="CYTOCHROME P450 12A4, MITOCHONDRIAL-RELATED"/>
    <property type="match status" value="1"/>
</dbReference>
<dbReference type="GO" id="GO:0020037">
    <property type="term" value="F:heme binding"/>
    <property type="evidence" value="ECO:0007669"/>
    <property type="project" value="InterPro"/>
</dbReference>
<keyword evidence="4 5" id="KW-0408">Iron</keyword>
<feature type="binding site" description="axial binding residue" evidence="5">
    <location>
        <position position="498"/>
    </location>
    <ligand>
        <name>heme</name>
        <dbReference type="ChEBI" id="CHEBI:30413"/>
    </ligand>
    <ligandPart>
        <name>Fe</name>
        <dbReference type="ChEBI" id="CHEBI:18248"/>
    </ligandPart>
</feature>
<keyword evidence="3 5" id="KW-0479">Metal-binding</keyword>
<dbReference type="InterPro" id="IPR017972">
    <property type="entry name" value="Cyt_P450_CS"/>
</dbReference>
<dbReference type="Pfam" id="PF00067">
    <property type="entry name" value="p450"/>
    <property type="match status" value="1"/>
</dbReference>
<keyword evidence="6" id="KW-0503">Monooxygenase</keyword>
<dbReference type="OrthoDB" id="1470350at2759"/>
<evidence type="ECO:0000313" key="8">
    <source>
        <dbReference type="Proteomes" id="UP000799423"/>
    </source>
</evidence>
<dbReference type="PRINTS" id="PR00463">
    <property type="entry name" value="EP450I"/>
</dbReference>
<accession>A0A6A7AUB6</accession>